<dbReference type="InterPro" id="IPR018060">
    <property type="entry name" value="HTH_AraC"/>
</dbReference>
<keyword evidence="4" id="KW-0175">Coiled coil</keyword>
<dbReference type="AlphaFoldDB" id="K4KK80"/>
<evidence type="ECO:0000256" key="4">
    <source>
        <dbReference type="SAM" id="Coils"/>
    </source>
</evidence>
<gene>
    <name evidence="6" type="ordered locus">M5M_11170</name>
</gene>
<keyword evidence="7" id="KW-1185">Reference proteome</keyword>
<evidence type="ECO:0000259" key="5">
    <source>
        <dbReference type="PROSITE" id="PS01124"/>
    </source>
</evidence>
<dbReference type="GO" id="GO:0005829">
    <property type="term" value="C:cytosol"/>
    <property type="evidence" value="ECO:0007669"/>
    <property type="project" value="TreeGrafter"/>
</dbReference>
<dbReference type="InterPro" id="IPR009057">
    <property type="entry name" value="Homeodomain-like_sf"/>
</dbReference>
<feature type="coiled-coil region" evidence="4">
    <location>
        <begin position="258"/>
        <end position="285"/>
    </location>
</feature>
<dbReference type="Pfam" id="PF12625">
    <property type="entry name" value="Arabinose_bd"/>
    <property type="match status" value="1"/>
</dbReference>
<dbReference type="EMBL" id="CP003746">
    <property type="protein sequence ID" value="AFU99411.1"/>
    <property type="molecule type" value="Genomic_DNA"/>
</dbReference>
<dbReference type="InterPro" id="IPR032687">
    <property type="entry name" value="AraC-type_N"/>
</dbReference>
<proteinExistence type="predicted"/>
<evidence type="ECO:0000256" key="2">
    <source>
        <dbReference type="ARBA" id="ARBA00023125"/>
    </source>
</evidence>
<sequence>MHYPLISNGFLEGYCDLLQERGVDPKPLFQTVGLDISLLGLPDTLIPFDLHNQLLMLAANRLQCPHFALALAQRQGLHIFGPLATMTSQCRTVGEALAVFQRHLPMIVQTVDLRLTTNGPLATFSIHGHFPKVSQTVTFQDHGLSLAYDLIRIFCGRDWVPRAAYFQHAEPANTRPYTDFFHCVLGFSNTQLALVFDASILTQPIHNDANLLPRQLRHYLEQRHQDDLLNQVKHVIALTLAADECSLRSVAQSIGYSTRTLQRRLSEAETQFQMLVDEVRQAQAITYLRHPYYRLTDVAAMLGYSELAAFTRSFKRWFGQSPQRWRQQDRAAAPSHG</sequence>
<feature type="domain" description="HTH araC/xylS-type" evidence="5">
    <location>
        <begin position="230"/>
        <end position="328"/>
    </location>
</feature>
<dbReference type="RefSeq" id="WP_015047575.1">
    <property type="nucleotide sequence ID" value="NC_018868.3"/>
</dbReference>
<dbReference type="SUPFAM" id="SSF46689">
    <property type="entry name" value="Homeodomain-like"/>
    <property type="match status" value="1"/>
</dbReference>
<name>K4KK80_SIMAS</name>
<protein>
    <submittedName>
        <fullName evidence="6">AraC family transcriptional regulator</fullName>
    </submittedName>
</protein>
<dbReference type="HOGENOM" id="CLU_047522_1_1_6"/>
<evidence type="ECO:0000313" key="6">
    <source>
        <dbReference type="EMBL" id="AFU99411.1"/>
    </source>
</evidence>
<dbReference type="PANTHER" id="PTHR47894:SF4">
    <property type="entry name" value="HTH-TYPE TRANSCRIPTIONAL REGULATOR GADX"/>
    <property type="match status" value="1"/>
</dbReference>
<dbReference type="KEGG" id="saga:M5M_11170"/>
<keyword evidence="2" id="KW-0238">DNA-binding</keyword>
<dbReference type="InterPro" id="IPR020449">
    <property type="entry name" value="Tscrpt_reg_AraC-type_HTH"/>
</dbReference>
<evidence type="ECO:0000256" key="3">
    <source>
        <dbReference type="ARBA" id="ARBA00023163"/>
    </source>
</evidence>
<dbReference type="STRING" id="1117647.M5M_11170"/>
<dbReference type="GO" id="GO:0000976">
    <property type="term" value="F:transcription cis-regulatory region binding"/>
    <property type="evidence" value="ECO:0007669"/>
    <property type="project" value="TreeGrafter"/>
</dbReference>
<dbReference type="eggNOG" id="COG2207">
    <property type="taxonomic scope" value="Bacteria"/>
</dbReference>
<dbReference type="PRINTS" id="PR00032">
    <property type="entry name" value="HTHARAC"/>
</dbReference>
<dbReference type="Gene3D" id="1.10.10.60">
    <property type="entry name" value="Homeodomain-like"/>
    <property type="match status" value="1"/>
</dbReference>
<dbReference type="Pfam" id="PF12833">
    <property type="entry name" value="HTH_18"/>
    <property type="match status" value="1"/>
</dbReference>
<dbReference type="PANTHER" id="PTHR47894">
    <property type="entry name" value="HTH-TYPE TRANSCRIPTIONAL REGULATOR GADX"/>
    <property type="match status" value="1"/>
</dbReference>
<organism evidence="6 7">
    <name type="scientific">Simiduia agarivorans (strain DSM 21679 / JCM 13881 / BCRC 17597 / SA1)</name>
    <dbReference type="NCBI Taxonomy" id="1117647"/>
    <lineage>
        <taxon>Bacteria</taxon>
        <taxon>Pseudomonadati</taxon>
        <taxon>Pseudomonadota</taxon>
        <taxon>Gammaproteobacteria</taxon>
        <taxon>Cellvibrionales</taxon>
        <taxon>Cellvibrionaceae</taxon>
        <taxon>Simiduia</taxon>
    </lineage>
</organism>
<keyword evidence="3" id="KW-0804">Transcription</keyword>
<dbReference type="GO" id="GO:0003700">
    <property type="term" value="F:DNA-binding transcription factor activity"/>
    <property type="evidence" value="ECO:0007669"/>
    <property type="project" value="InterPro"/>
</dbReference>
<evidence type="ECO:0000256" key="1">
    <source>
        <dbReference type="ARBA" id="ARBA00023015"/>
    </source>
</evidence>
<evidence type="ECO:0000313" key="7">
    <source>
        <dbReference type="Proteomes" id="UP000000466"/>
    </source>
</evidence>
<reference evidence="6 7" key="1">
    <citation type="journal article" date="2013" name="Genome Announc.">
        <title>Complete genome sequence of Simiduia agarivorans SA1(T), a marine bacterium able to degrade a variety of polysaccharides.</title>
        <authorList>
            <person name="Lin S.Y."/>
            <person name="Shieh W.Y."/>
            <person name="Chen J.S."/>
            <person name="Tang S.L."/>
        </authorList>
    </citation>
    <scope>NUCLEOTIDE SEQUENCE [LARGE SCALE GENOMIC DNA]</scope>
    <source>
        <strain evidence="7">DSM 21679 / JCM 13881 / BCRC 17597 / SA1</strain>
    </source>
</reference>
<dbReference type="SMART" id="SM00342">
    <property type="entry name" value="HTH_ARAC"/>
    <property type="match status" value="1"/>
</dbReference>
<dbReference type="PROSITE" id="PS01124">
    <property type="entry name" value="HTH_ARAC_FAMILY_2"/>
    <property type="match status" value="1"/>
</dbReference>
<dbReference type="Proteomes" id="UP000000466">
    <property type="component" value="Chromosome"/>
</dbReference>
<accession>K4KK80</accession>
<keyword evidence="1" id="KW-0805">Transcription regulation</keyword>